<accession>A0A7S3ARC1</accession>
<reference evidence="2" key="1">
    <citation type="submission" date="2021-01" db="EMBL/GenBank/DDBJ databases">
        <authorList>
            <person name="Corre E."/>
            <person name="Pelletier E."/>
            <person name="Niang G."/>
            <person name="Scheremetjew M."/>
            <person name="Finn R."/>
            <person name="Kale V."/>
            <person name="Holt S."/>
            <person name="Cochrane G."/>
            <person name="Meng A."/>
            <person name="Brown T."/>
            <person name="Cohen L."/>
        </authorList>
    </citation>
    <scope>NUCLEOTIDE SEQUENCE</scope>
    <source>
        <strain evidence="2">CCMP281</strain>
    </source>
</reference>
<dbReference type="EMBL" id="HBHX01024342">
    <property type="protein sequence ID" value="CAE0112879.1"/>
    <property type="molecule type" value="Transcribed_RNA"/>
</dbReference>
<keyword evidence="1" id="KW-0812">Transmembrane</keyword>
<evidence type="ECO:0000313" key="2">
    <source>
        <dbReference type="EMBL" id="CAE0112879.1"/>
    </source>
</evidence>
<sequence>MLLLSMDEDERGAFVESRVASVTGALITRLGLDEVGLQAELEERVAALLGRRSAEAAAAYDGDLEGLREGLADSRAVVVDEVARLQALRQEADALRRESLAAAGPSAVLLAGGVGLVALLLYTSGQ</sequence>
<organism evidence="2">
    <name type="scientific">Haptolina ericina</name>
    <dbReference type="NCBI Taxonomy" id="156174"/>
    <lineage>
        <taxon>Eukaryota</taxon>
        <taxon>Haptista</taxon>
        <taxon>Haptophyta</taxon>
        <taxon>Prymnesiophyceae</taxon>
        <taxon>Prymnesiales</taxon>
        <taxon>Prymnesiaceae</taxon>
        <taxon>Haptolina</taxon>
    </lineage>
</organism>
<feature type="transmembrane region" description="Helical" evidence="1">
    <location>
        <begin position="99"/>
        <end position="122"/>
    </location>
</feature>
<gene>
    <name evidence="2" type="ORF">HERI1096_LOCUS13539</name>
</gene>
<keyword evidence="1" id="KW-0472">Membrane</keyword>
<proteinExistence type="predicted"/>
<name>A0A7S3ARC1_9EUKA</name>
<evidence type="ECO:0000256" key="1">
    <source>
        <dbReference type="SAM" id="Phobius"/>
    </source>
</evidence>
<protein>
    <submittedName>
        <fullName evidence="2">Uncharacterized protein</fullName>
    </submittedName>
</protein>
<keyword evidence="1" id="KW-1133">Transmembrane helix</keyword>
<dbReference type="AlphaFoldDB" id="A0A7S3ARC1"/>